<dbReference type="EMBL" id="AZSP01000243">
    <property type="protein sequence ID" value="PVE09244.1"/>
    <property type="molecule type" value="Genomic_DNA"/>
</dbReference>
<evidence type="ECO:0000313" key="2">
    <source>
        <dbReference type="Proteomes" id="UP000245992"/>
    </source>
</evidence>
<name>A0A2T7T286_9ACTN</name>
<comment type="caution">
    <text evidence="1">The sequence shown here is derived from an EMBL/GenBank/DDBJ whole genome shotgun (WGS) entry which is preliminary data.</text>
</comment>
<sequence length="99" mass="10142">MLRLAGFQGRSRGPLLGLAPARLAGVGRSLSLPHRLPRVAAVPELCRDGDGVSLQGPLCTEGGRLLLGGPGPGQPVLDQLAAGRHGSMMSVGHMVRGMT</sequence>
<proteinExistence type="predicted"/>
<protein>
    <submittedName>
        <fullName evidence="1">Uncharacterized protein</fullName>
    </submittedName>
</protein>
<accession>A0A2T7T286</accession>
<keyword evidence="2" id="KW-1185">Reference proteome</keyword>
<evidence type="ECO:0000313" key="1">
    <source>
        <dbReference type="EMBL" id="PVE09244.1"/>
    </source>
</evidence>
<dbReference type="AlphaFoldDB" id="A0A2T7T286"/>
<dbReference type="Proteomes" id="UP000245992">
    <property type="component" value="Unassembled WGS sequence"/>
</dbReference>
<gene>
    <name evidence="1" type="ORF">Y717_01195</name>
</gene>
<reference evidence="1 2" key="1">
    <citation type="submission" date="2013-12" db="EMBL/GenBank/DDBJ databases">
        <title>Annotated genome of Streptomyces scopuliridis.</title>
        <authorList>
            <person name="Olson J.B."/>
        </authorList>
    </citation>
    <scope>NUCLEOTIDE SEQUENCE [LARGE SCALE GENOMIC DNA]</scope>
    <source>
        <strain evidence="1 2">RB72</strain>
    </source>
</reference>
<organism evidence="1 2">
    <name type="scientific">Streptomyces scopuliridis RB72</name>
    <dbReference type="NCBI Taxonomy" id="1440053"/>
    <lineage>
        <taxon>Bacteria</taxon>
        <taxon>Bacillati</taxon>
        <taxon>Actinomycetota</taxon>
        <taxon>Actinomycetes</taxon>
        <taxon>Kitasatosporales</taxon>
        <taxon>Streptomycetaceae</taxon>
        <taxon>Streptomyces</taxon>
    </lineage>
</organism>